<comment type="caution">
    <text evidence="2">The sequence shown here is derived from an EMBL/GenBank/DDBJ whole genome shotgun (WGS) entry which is preliminary data.</text>
</comment>
<dbReference type="RefSeq" id="WP_005434571.1">
    <property type="nucleotide sequence ID" value="NZ_JH815515.1"/>
</dbReference>
<dbReference type="InterPro" id="IPR003593">
    <property type="entry name" value="AAA+_ATPase"/>
</dbReference>
<gene>
    <name evidence="2" type="ORF">HMPREF9465_00902</name>
</gene>
<reference evidence="2 3" key="1">
    <citation type="submission" date="2012-05" db="EMBL/GenBank/DDBJ databases">
        <title>The Genome Sequence of Sutterella wadsworthensis 2_1_59BFAA.</title>
        <authorList>
            <consortium name="The Broad Institute Genome Sequencing Platform"/>
            <person name="Earl A."/>
            <person name="Ward D."/>
            <person name="Feldgarden M."/>
            <person name="Gevers D."/>
            <person name="Daigneault M."/>
            <person name="Strauss J."/>
            <person name="Allen-Vercoe E."/>
            <person name="Walker B."/>
            <person name="Young S.K."/>
            <person name="Zeng Q."/>
            <person name="Gargeya S."/>
            <person name="Fitzgerald M."/>
            <person name="Haas B."/>
            <person name="Abouelleil A."/>
            <person name="Alvarado L."/>
            <person name="Arachchi H.M."/>
            <person name="Berlin A.M."/>
            <person name="Chapman S.B."/>
            <person name="Goldberg J."/>
            <person name="Griggs A."/>
            <person name="Gujja S."/>
            <person name="Hansen M."/>
            <person name="Howarth C."/>
            <person name="Imamovic A."/>
            <person name="Larimer J."/>
            <person name="McCowen C."/>
            <person name="Montmayeur A."/>
            <person name="Murphy C."/>
            <person name="Neiman D."/>
            <person name="Pearson M."/>
            <person name="Priest M."/>
            <person name="Roberts A."/>
            <person name="Saif S."/>
            <person name="Shea T."/>
            <person name="Sisk P."/>
            <person name="Sykes S."/>
            <person name="Wortman J."/>
            <person name="Nusbaum C."/>
            <person name="Birren B."/>
        </authorList>
    </citation>
    <scope>NUCLEOTIDE SEQUENCE [LARGE SCALE GENOMIC DNA]</scope>
    <source>
        <strain evidence="2 3">2_1_59BFAA</strain>
    </source>
</reference>
<dbReference type="Pfam" id="PF13479">
    <property type="entry name" value="AAA_24"/>
    <property type="match status" value="1"/>
</dbReference>
<dbReference type="SMART" id="SM00382">
    <property type="entry name" value="AAA"/>
    <property type="match status" value="1"/>
</dbReference>
<organism evidence="2 3">
    <name type="scientific">Sutterella wadsworthensis 2_1_59BFAA</name>
    <dbReference type="NCBI Taxonomy" id="742823"/>
    <lineage>
        <taxon>Bacteria</taxon>
        <taxon>Pseudomonadati</taxon>
        <taxon>Pseudomonadota</taxon>
        <taxon>Betaproteobacteria</taxon>
        <taxon>Burkholderiales</taxon>
        <taxon>Sutterellaceae</taxon>
        <taxon>Sutterella</taxon>
    </lineage>
</organism>
<proteinExistence type="predicted"/>
<evidence type="ECO:0000313" key="3">
    <source>
        <dbReference type="Proteomes" id="UP000005835"/>
    </source>
</evidence>
<dbReference type="Proteomes" id="UP000005835">
    <property type="component" value="Unassembled WGS sequence"/>
</dbReference>
<dbReference type="EMBL" id="ADMG01000023">
    <property type="protein sequence ID" value="EKB31503.1"/>
    <property type="molecule type" value="Genomic_DNA"/>
</dbReference>
<dbReference type="HOGENOM" id="CLU_064891_0_0_4"/>
<dbReference type="InterPro" id="IPR027417">
    <property type="entry name" value="P-loop_NTPase"/>
</dbReference>
<dbReference type="PATRIC" id="fig|742823.3.peg.907"/>
<name>K1JY20_9BURK</name>
<dbReference type="eggNOG" id="COG0468">
    <property type="taxonomic scope" value="Bacteria"/>
</dbReference>
<evidence type="ECO:0000313" key="2">
    <source>
        <dbReference type="EMBL" id="EKB31503.1"/>
    </source>
</evidence>
<evidence type="ECO:0000259" key="1">
    <source>
        <dbReference type="SMART" id="SM00382"/>
    </source>
</evidence>
<dbReference type="AlphaFoldDB" id="K1JY20"/>
<dbReference type="Gene3D" id="3.40.50.300">
    <property type="entry name" value="P-loop containing nucleotide triphosphate hydrolases"/>
    <property type="match status" value="1"/>
</dbReference>
<keyword evidence="3" id="KW-1185">Reference proteome</keyword>
<feature type="domain" description="AAA+ ATPase" evidence="1">
    <location>
        <begin position="13"/>
        <end position="165"/>
    </location>
</feature>
<dbReference type="OrthoDB" id="1625426at2"/>
<dbReference type="SUPFAM" id="SSF52540">
    <property type="entry name" value="P-loop containing nucleoside triphosphate hydrolases"/>
    <property type="match status" value="1"/>
</dbReference>
<accession>K1JY20</accession>
<protein>
    <recommendedName>
        <fullName evidence="1">AAA+ ATPase domain-containing protein</fullName>
    </recommendedName>
</protein>
<dbReference type="STRING" id="742823.HMPREF9465_00902"/>
<sequence length="307" mass="33994">MTFTFKKAARSASKLRLALSGTSGSGKTYGALLLAKGIGGKIAVIDTERGSASLYADMSGMPEFDVLDLDAPFTPERYTEAIKAAEDAGYDILIIDSMTHEWNGKGGCLEEVERIAKARYRGNSWSAWNEMTPRHRQFVDAMLTSKLHIIATMRSKTEMAQEDVNGKKVIKKLGMKVEQRDGVDYEFTIMFDLVHDGHFANASKDRTGLFSSRTDPLILTPEVGAEIKKWLDSAGVTPDEFADLMSRTISAETPDELMAMGKEIASKGLCYEDREKIAQAFRARRHELEQAMTEQATQEEANNGISE</sequence>